<evidence type="ECO:0000313" key="6">
    <source>
        <dbReference type="Proteomes" id="UP000245926"/>
    </source>
</evidence>
<name>A0A2U8W1V6_9HYPH</name>
<dbReference type="EMBL" id="CP029550">
    <property type="protein sequence ID" value="AWN40074.1"/>
    <property type="molecule type" value="Genomic_DNA"/>
</dbReference>
<dbReference type="NCBIfam" id="TIGR02107">
    <property type="entry name" value="PQQ_syn_pqqA"/>
    <property type="match status" value="1"/>
</dbReference>
<comment type="similarity">
    <text evidence="2">Belongs to the PqqA family.</text>
</comment>
<dbReference type="RefSeq" id="WP_109887909.1">
    <property type="nucleotide sequence ID" value="NZ_CP029550.1"/>
</dbReference>
<dbReference type="Pfam" id="PF08042">
    <property type="entry name" value="PqqA"/>
    <property type="match status" value="1"/>
</dbReference>
<dbReference type="GO" id="GO:0018189">
    <property type="term" value="P:pyrroloquinoline quinone biosynthetic process"/>
    <property type="evidence" value="ECO:0007669"/>
    <property type="project" value="UniProtKB-UniPathway"/>
</dbReference>
<reference evidence="6" key="1">
    <citation type="submission" date="2018-05" db="EMBL/GenBank/DDBJ databases">
        <title>Complete Genome Sequence of Methylobacterium sp. 17SD2-17.</title>
        <authorList>
            <person name="Srinivasan S."/>
        </authorList>
    </citation>
    <scope>NUCLEOTIDE SEQUENCE [LARGE SCALE GENOMIC DNA]</scope>
    <source>
        <strain evidence="6">17SD2-17</strain>
    </source>
</reference>
<evidence type="ECO:0000256" key="1">
    <source>
        <dbReference type="ARBA" id="ARBA00004886"/>
    </source>
</evidence>
<proteinExistence type="inferred from homology"/>
<keyword evidence="6" id="KW-1185">Reference proteome</keyword>
<keyword evidence="4" id="KW-0884">PQQ biosynthesis</keyword>
<dbReference type="KEGG" id="mets:DK389_05365"/>
<comment type="pathway">
    <text evidence="1">Cofactor biosynthesis; pyrroloquinoline quinone biosynthesis.</text>
</comment>
<evidence type="ECO:0000313" key="5">
    <source>
        <dbReference type="EMBL" id="AWN40074.1"/>
    </source>
</evidence>
<accession>A0A2U8W1V6</accession>
<evidence type="ECO:0000256" key="4">
    <source>
        <dbReference type="ARBA" id="ARBA00022905"/>
    </source>
</evidence>
<dbReference type="UniPathway" id="UPA00539"/>
<evidence type="ECO:0000256" key="2">
    <source>
        <dbReference type="ARBA" id="ARBA00009325"/>
    </source>
</evidence>
<dbReference type="InterPro" id="IPR011725">
    <property type="entry name" value="PQQ_synth_PqqA"/>
</dbReference>
<dbReference type="AlphaFoldDB" id="A0A2U8W1V6"/>
<dbReference type="Proteomes" id="UP000245926">
    <property type="component" value="Chromosome"/>
</dbReference>
<gene>
    <name evidence="5" type="primary">pqqA</name>
    <name evidence="5" type="ORF">DK389_05365</name>
</gene>
<evidence type="ECO:0000256" key="3">
    <source>
        <dbReference type="ARBA" id="ARBA00015086"/>
    </source>
</evidence>
<sequence length="38" mass="4149">MVWSAPIVQEVCVGMEVTSYESDLTGILDRASCEATAW</sequence>
<organism evidence="5 6">
    <name type="scientific">Methylobacterium durans</name>
    <dbReference type="NCBI Taxonomy" id="2202825"/>
    <lineage>
        <taxon>Bacteria</taxon>
        <taxon>Pseudomonadati</taxon>
        <taxon>Pseudomonadota</taxon>
        <taxon>Alphaproteobacteria</taxon>
        <taxon>Hyphomicrobiales</taxon>
        <taxon>Methylobacteriaceae</taxon>
        <taxon>Methylobacterium</taxon>
    </lineage>
</organism>
<protein>
    <recommendedName>
        <fullName evidence="3">Coenzyme PQQ synthesis protein A</fullName>
    </recommendedName>
</protein>